<dbReference type="FunFam" id="1.10.287.10:FF:000022">
    <property type="entry name" value="Glycine--tRNA ligase"/>
    <property type="match status" value="1"/>
</dbReference>
<dbReference type="FunFam" id="3.30.40.230:FF:000001">
    <property type="entry name" value="Glycine--tRNA ligase"/>
    <property type="match status" value="1"/>
</dbReference>
<dbReference type="PROSITE" id="PS50862">
    <property type="entry name" value="AA_TRNA_LIGASE_II"/>
    <property type="match status" value="1"/>
</dbReference>
<dbReference type="InterPro" id="IPR033731">
    <property type="entry name" value="GlyRS-like_core"/>
</dbReference>
<dbReference type="SMART" id="SM00991">
    <property type="entry name" value="WHEP-TRS"/>
    <property type="match status" value="1"/>
</dbReference>
<sequence>MTRAEVQLQYLNYPKLVSIENKEVIARIPFLAALMKSQNELWEHVDTVRLDPIEIPYTRKVGDFVLRRVFKSLNSKEIDEEEKQEVETMEHEDLMNIFCLVDEWGVDRELFAPFRDPLKNKIDDIKDYWTAEQEGKDAFKADGEKDEMSSIQRSTDVMPNEDEKVSGDGQVQAKECVEPRVEKKRRQMISDYLKQMATPEIEAQLAPLRAAVKECGDLIRDLKAKGAPKIDIDKAIVELKAQKRRLEETEIALAPKEASFDRLKLEDLLKRRFFYDQSFAVYGGVAGLYDFGPMGCSLKANMLQKWRKHFILEEGMLEVDCTSLTPESVQKASGHVDRFADWMVKDVKNGECFRADLLIKNCIEKLMNDKKVSAEVKKDGEDVLARLEGFNGKDMHEVITRFKFKSPITGNDLTEPIAFNLMFPTQIGHTGDFKAFLRPETAQGIFVNFKRLLEFNYGKLPFAAAQIGLVFRNEISPRQGLIHVREFTMCEIEHFVDPEDKSFSKFAKIADQKLVLLSACDQLDGAPAREVAIGEAVANKTVANETLGYYMARCHQFLMKVGIDGRRLRFRQHLSNEMAHYAQDCWGAEILTSYGWIECVGNADTACYELQQHFKATNGKLDKRRMVDVNVVEAQANMALLGKSFKKDSKKIQTALEKLPSEQVAFLEWELSSKNLYNLVINGENYPLTPGLVNIKKYTKKMYKTDVIPAVIQSSYGIGRIMYALLEHSFRQREGDEQRTFLAFKPLVAPIKCSILPISANETLVPVMEAVKEELALYELSYKVDDSSGTIGRRYARTDEIGIPFGITVDFDSDKTTPHTVTIRHVETMSQIRLPISELGRLISDLVAGRQQWSDAQAKYPRFEANAE</sequence>
<dbReference type="Pfam" id="PF00458">
    <property type="entry name" value="WHEP-TRS"/>
    <property type="match status" value="1"/>
</dbReference>
<dbReference type="AlphaFoldDB" id="E3NAC9"/>
<dbReference type="GO" id="GO:0016740">
    <property type="term" value="F:transferase activity"/>
    <property type="evidence" value="ECO:0007669"/>
    <property type="project" value="UniProtKB-KW"/>
</dbReference>
<dbReference type="InterPro" id="IPR036621">
    <property type="entry name" value="Anticodon-bd_dom_sf"/>
</dbReference>
<evidence type="ECO:0000259" key="18">
    <source>
        <dbReference type="PROSITE" id="PS51185"/>
    </source>
</evidence>
<dbReference type="HOGENOM" id="CLU_015515_1_0_1"/>
<dbReference type="SUPFAM" id="SSF52954">
    <property type="entry name" value="Class II aaRS ABD-related"/>
    <property type="match status" value="1"/>
</dbReference>
<comment type="subcellular location">
    <subcellularLocation>
        <location evidence="1">Cytoplasm</location>
    </subcellularLocation>
</comment>
<dbReference type="PANTHER" id="PTHR10745:SF0">
    <property type="entry name" value="GLYCINE--TRNA LIGASE"/>
    <property type="match status" value="1"/>
</dbReference>
<dbReference type="EC" id="6.1.1.14" evidence="4"/>
<dbReference type="SUPFAM" id="SSF47060">
    <property type="entry name" value="S15/NS1 RNA-binding domain"/>
    <property type="match status" value="1"/>
</dbReference>
<evidence type="ECO:0000256" key="1">
    <source>
        <dbReference type="ARBA" id="ARBA00004496"/>
    </source>
</evidence>
<dbReference type="KEGG" id="crq:GCK72_008423"/>
<evidence type="ECO:0000256" key="13">
    <source>
        <dbReference type="ARBA" id="ARBA00030057"/>
    </source>
</evidence>
<dbReference type="SUPFAM" id="SSF55681">
    <property type="entry name" value="Class II aaRS and biotin synthetases"/>
    <property type="match status" value="1"/>
</dbReference>
<dbReference type="STRING" id="31234.E3NAC9"/>
<dbReference type="GO" id="GO:0005739">
    <property type="term" value="C:mitochondrion"/>
    <property type="evidence" value="ECO:0007669"/>
    <property type="project" value="TreeGrafter"/>
</dbReference>
<dbReference type="InterPro" id="IPR000738">
    <property type="entry name" value="WHEP-TRS_dom"/>
</dbReference>
<keyword evidence="6" id="KW-0963">Cytoplasm</keyword>
<dbReference type="GeneID" id="9804999"/>
<keyword evidence="11" id="KW-0648">Protein biosynthesis</keyword>
<accession>E3NAC9</accession>
<feature type="domain" description="WHEP-TRS" evidence="18">
    <location>
        <begin position="204"/>
        <end position="260"/>
    </location>
</feature>
<dbReference type="eggNOG" id="KOG2298">
    <property type="taxonomic scope" value="Eukaryota"/>
</dbReference>
<evidence type="ECO:0000256" key="3">
    <source>
        <dbReference type="ARBA" id="ARBA00011738"/>
    </source>
</evidence>
<dbReference type="Gene3D" id="3.30.720.200">
    <property type="match status" value="1"/>
</dbReference>
<dbReference type="Gene3D" id="3.30.930.10">
    <property type="entry name" value="Bira Bifunctional Protein, Domain 2"/>
    <property type="match status" value="1"/>
</dbReference>
<dbReference type="OMA" id="FIMEENM"/>
<comment type="catalytic activity">
    <reaction evidence="15">
        <text>tRNA(Gly) + glycine + ATP = glycyl-tRNA(Gly) + AMP + diphosphate</text>
        <dbReference type="Rhea" id="RHEA:16013"/>
        <dbReference type="Rhea" id="RHEA-COMP:9664"/>
        <dbReference type="Rhea" id="RHEA-COMP:9683"/>
        <dbReference type="ChEBI" id="CHEBI:30616"/>
        <dbReference type="ChEBI" id="CHEBI:33019"/>
        <dbReference type="ChEBI" id="CHEBI:57305"/>
        <dbReference type="ChEBI" id="CHEBI:78442"/>
        <dbReference type="ChEBI" id="CHEBI:78522"/>
        <dbReference type="ChEBI" id="CHEBI:456215"/>
        <dbReference type="EC" id="6.1.1.14"/>
    </reaction>
    <physiologicalReaction direction="left-to-right" evidence="15">
        <dbReference type="Rhea" id="RHEA:16014"/>
    </physiologicalReaction>
</comment>
<dbReference type="NCBIfam" id="NF003211">
    <property type="entry name" value="PRK04173.1"/>
    <property type="match status" value="1"/>
</dbReference>
<evidence type="ECO:0000256" key="4">
    <source>
        <dbReference type="ARBA" id="ARBA00012829"/>
    </source>
</evidence>
<dbReference type="Gene3D" id="3.40.50.800">
    <property type="entry name" value="Anticodon-binding domain"/>
    <property type="match status" value="1"/>
</dbReference>
<evidence type="ECO:0000256" key="9">
    <source>
        <dbReference type="ARBA" id="ARBA00022741"/>
    </source>
</evidence>
<dbReference type="FunFam" id="3.30.720.200:FF:000001">
    <property type="entry name" value="Glycine--tRNA ligase 2"/>
    <property type="match status" value="1"/>
</dbReference>
<keyword evidence="7" id="KW-0436">Ligase</keyword>
<comment type="subunit">
    <text evidence="3">Homodimer.</text>
</comment>
<dbReference type="InterPro" id="IPR006195">
    <property type="entry name" value="aa-tRNA-synth_II"/>
</dbReference>
<keyword evidence="8" id="KW-0808">Transferase</keyword>
<dbReference type="InterPro" id="IPR027031">
    <property type="entry name" value="Gly-tRNA_synthase/POLG2"/>
</dbReference>
<dbReference type="Proteomes" id="UP000008281">
    <property type="component" value="Unassembled WGS sequence"/>
</dbReference>
<keyword evidence="12" id="KW-0030">Aminoacyl-tRNA synthetase</keyword>
<evidence type="ECO:0000256" key="5">
    <source>
        <dbReference type="ARBA" id="ARBA00019404"/>
    </source>
</evidence>
<dbReference type="GO" id="GO:0005524">
    <property type="term" value="F:ATP binding"/>
    <property type="evidence" value="ECO:0007669"/>
    <property type="project" value="UniProtKB-KW"/>
</dbReference>
<protein>
    <recommendedName>
        <fullName evidence="5">Glycine--tRNA ligase</fullName>
        <ecNumber evidence="4">6.1.1.14</ecNumber>
    </recommendedName>
    <alternativeName>
        <fullName evidence="13">Diadenosine tetraphosphate synthetase</fullName>
    </alternativeName>
    <alternativeName>
        <fullName evidence="16">Glycyl-tRNA synthetase</fullName>
    </alternativeName>
</protein>
<dbReference type="InterPro" id="IPR009068">
    <property type="entry name" value="uS15_NS1_RNA-bd_sf"/>
</dbReference>
<reference evidence="19" key="1">
    <citation type="submission" date="2007-07" db="EMBL/GenBank/DDBJ databases">
        <title>PCAP assembly of the Caenorhabditis remanei genome.</title>
        <authorList>
            <consortium name="The Caenorhabditis remanei Sequencing Consortium"/>
            <person name="Wilson R.K."/>
        </authorList>
    </citation>
    <scope>NUCLEOTIDE SEQUENCE [LARGE SCALE GENOMIC DNA]</scope>
    <source>
        <strain evidence="19">PB4641</strain>
    </source>
</reference>
<dbReference type="FunFam" id="3.40.50.800:FF:000004">
    <property type="entry name" value="Glycine--tRNA ligase 2"/>
    <property type="match status" value="1"/>
</dbReference>
<feature type="domain" description="Aminoacyl-transfer RNA synthetases class-II family profile" evidence="17">
    <location>
        <begin position="261"/>
        <end position="746"/>
    </location>
</feature>
<evidence type="ECO:0000259" key="17">
    <source>
        <dbReference type="PROSITE" id="PS50862"/>
    </source>
</evidence>
<evidence type="ECO:0000256" key="16">
    <source>
        <dbReference type="ARBA" id="ARBA00078924"/>
    </source>
</evidence>
<dbReference type="InParanoid" id="E3NAC9"/>
<evidence type="ECO:0000256" key="15">
    <source>
        <dbReference type="ARBA" id="ARBA00049523"/>
    </source>
</evidence>
<dbReference type="InterPro" id="IPR002314">
    <property type="entry name" value="aa-tRNA-synt_IIb"/>
</dbReference>
<name>E3NAC9_CAERE</name>
<dbReference type="FunFam" id="3.30.930.10:FF:000010">
    <property type="entry name" value="Glycyl-tRNA synthetase 1"/>
    <property type="match status" value="1"/>
</dbReference>
<dbReference type="PROSITE" id="PS51185">
    <property type="entry name" value="WHEP_TRS_2"/>
    <property type="match status" value="1"/>
</dbReference>
<evidence type="ECO:0000313" key="19">
    <source>
        <dbReference type="EMBL" id="EFO91063.1"/>
    </source>
</evidence>
<dbReference type="RefSeq" id="XP_003094644.2">
    <property type="nucleotide sequence ID" value="XM_003094596.2"/>
</dbReference>
<dbReference type="InterPro" id="IPR045864">
    <property type="entry name" value="aa-tRNA-synth_II/BPL/LPL"/>
</dbReference>
<dbReference type="CTD" id="9804999"/>
<evidence type="ECO:0000256" key="12">
    <source>
        <dbReference type="ARBA" id="ARBA00023146"/>
    </source>
</evidence>
<dbReference type="OrthoDB" id="57698at2759"/>
<evidence type="ECO:0000256" key="2">
    <source>
        <dbReference type="ARBA" id="ARBA00008226"/>
    </source>
</evidence>
<dbReference type="Gene3D" id="3.30.40.230">
    <property type="match status" value="1"/>
</dbReference>
<dbReference type="CDD" id="cd00774">
    <property type="entry name" value="GlyRS-like_core"/>
    <property type="match status" value="1"/>
</dbReference>
<proteinExistence type="inferred from homology"/>
<dbReference type="PANTHER" id="PTHR10745">
    <property type="entry name" value="GLYCYL-TRNA SYNTHETASE/DNA POLYMERASE SUBUNIT GAMMA-2"/>
    <property type="match status" value="1"/>
</dbReference>
<keyword evidence="9" id="KW-0547">Nucleotide-binding</keyword>
<comment type="catalytic activity">
    <reaction evidence="14">
        <text>2 ATP + H(+) = P(1),P(4)-bis(5'-adenosyl) tetraphosphate + diphosphate</text>
        <dbReference type="Rhea" id="RHEA:34935"/>
        <dbReference type="ChEBI" id="CHEBI:15378"/>
        <dbReference type="ChEBI" id="CHEBI:30616"/>
        <dbReference type="ChEBI" id="CHEBI:33019"/>
        <dbReference type="ChEBI" id="CHEBI:58141"/>
    </reaction>
    <physiologicalReaction direction="left-to-right" evidence="14">
        <dbReference type="Rhea" id="RHEA:34936"/>
    </physiologicalReaction>
</comment>
<dbReference type="InterPro" id="IPR004154">
    <property type="entry name" value="Anticodon-bd"/>
</dbReference>
<organism evidence="20">
    <name type="scientific">Caenorhabditis remanei</name>
    <name type="common">Caenorhabditis vulgaris</name>
    <dbReference type="NCBI Taxonomy" id="31234"/>
    <lineage>
        <taxon>Eukaryota</taxon>
        <taxon>Metazoa</taxon>
        <taxon>Ecdysozoa</taxon>
        <taxon>Nematoda</taxon>
        <taxon>Chromadorea</taxon>
        <taxon>Rhabditida</taxon>
        <taxon>Rhabditina</taxon>
        <taxon>Rhabditomorpha</taxon>
        <taxon>Rhabditoidea</taxon>
        <taxon>Rhabditidae</taxon>
        <taxon>Peloderinae</taxon>
        <taxon>Caenorhabditis</taxon>
    </lineage>
</organism>
<dbReference type="EMBL" id="DS268574">
    <property type="protein sequence ID" value="EFO91063.1"/>
    <property type="molecule type" value="Genomic_DNA"/>
</dbReference>
<dbReference type="GO" id="GO:0070150">
    <property type="term" value="P:mitochondrial glycyl-tRNA aminoacylation"/>
    <property type="evidence" value="ECO:0007669"/>
    <property type="project" value="TreeGrafter"/>
</dbReference>
<dbReference type="PRINTS" id="PR01043">
    <property type="entry name" value="TRNASYNTHGLY"/>
</dbReference>
<dbReference type="GO" id="GO:0004820">
    <property type="term" value="F:glycine-tRNA ligase activity"/>
    <property type="evidence" value="ECO:0007669"/>
    <property type="project" value="UniProtKB-EC"/>
</dbReference>
<gene>
    <name evidence="19" type="ORF">CRE_31457</name>
</gene>
<evidence type="ECO:0000256" key="6">
    <source>
        <dbReference type="ARBA" id="ARBA00022490"/>
    </source>
</evidence>
<dbReference type="Gene3D" id="1.10.287.10">
    <property type="entry name" value="S15/NS1, RNA-binding"/>
    <property type="match status" value="1"/>
</dbReference>
<dbReference type="Pfam" id="PF00587">
    <property type="entry name" value="tRNA-synt_2b"/>
    <property type="match status" value="1"/>
</dbReference>
<evidence type="ECO:0000256" key="14">
    <source>
        <dbReference type="ARBA" id="ARBA00048436"/>
    </source>
</evidence>
<evidence type="ECO:0000256" key="8">
    <source>
        <dbReference type="ARBA" id="ARBA00022679"/>
    </source>
</evidence>
<keyword evidence="20" id="KW-1185">Reference proteome</keyword>
<keyword evidence="10" id="KW-0067">ATP-binding</keyword>
<dbReference type="Pfam" id="PF03129">
    <property type="entry name" value="HGTP_anticodon"/>
    <property type="match status" value="1"/>
</dbReference>
<evidence type="ECO:0000313" key="20">
    <source>
        <dbReference type="Proteomes" id="UP000008281"/>
    </source>
</evidence>
<dbReference type="InterPro" id="IPR002315">
    <property type="entry name" value="tRNA-synt_gly"/>
</dbReference>
<dbReference type="NCBIfam" id="TIGR00389">
    <property type="entry name" value="glyS_dimeric"/>
    <property type="match status" value="1"/>
</dbReference>
<evidence type="ECO:0000256" key="11">
    <source>
        <dbReference type="ARBA" id="ARBA00022917"/>
    </source>
</evidence>
<dbReference type="CDD" id="cd00858">
    <property type="entry name" value="GlyRS_anticodon"/>
    <property type="match status" value="1"/>
</dbReference>
<comment type="similarity">
    <text evidence="2">Belongs to the class-II aminoacyl-tRNA synthetase family.</text>
</comment>
<evidence type="ECO:0000256" key="10">
    <source>
        <dbReference type="ARBA" id="ARBA00022840"/>
    </source>
</evidence>
<evidence type="ECO:0000256" key="7">
    <source>
        <dbReference type="ARBA" id="ARBA00022598"/>
    </source>
</evidence>